<dbReference type="Pfam" id="PF03061">
    <property type="entry name" value="4HBT"/>
    <property type="match status" value="1"/>
</dbReference>
<dbReference type="RefSeq" id="WP_263593638.1">
    <property type="nucleotide sequence ID" value="NZ_CP107020.1"/>
</dbReference>
<dbReference type="SUPFAM" id="SSF54637">
    <property type="entry name" value="Thioesterase/thiol ester dehydrase-isomerase"/>
    <property type="match status" value="1"/>
</dbReference>
<evidence type="ECO:0000313" key="4">
    <source>
        <dbReference type="EMBL" id="UYG16425.1"/>
    </source>
</evidence>
<dbReference type="InterPro" id="IPR006683">
    <property type="entry name" value="Thioestr_dom"/>
</dbReference>
<organism evidence="4 5">
    <name type="scientific">Brachybacterium huguangmaarense</name>
    <dbReference type="NCBI Taxonomy" id="1652028"/>
    <lineage>
        <taxon>Bacteria</taxon>
        <taxon>Bacillati</taxon>
        <taxon>Actinomycetota</taxon>
        <taxon>Actinomycetes</taxon>
        <taxon>Micrococcales</taxon>
        <taxon>Dermabacteraceae</taxon>
        <taxon>Brachybacterium</taxon>
    </lineage>
</organism>
<dbReference type="CDD" id="cd03443">
    <property type="entry name" value="PaaI_thioesterase"/>
    <property type="match status" value="1"/>
</dbReference>
<dbReference type="PANTHER" id="PTHR43240">
    <property type="entry name" value="1,4-DIHYDROXY-2-NAPHTHOYL-COA THIOESTERASE 1"/>
    <property type="match status" value="1"/>
</dbReference>
<evidence type="ECO:0000313" key="5">
    <source>
        <dbReference type="Proteomes" id="UP001164305"/>
    </source>
</evidence>
<evidence type="ECO:0000259" key="3">
    <source>
        <dbReference type="Pfam" id="PF03061"/>
    </source>
</evidence>
<comment type="similarity">
    <text evidence="1">Belongs to the thioesterase PaaI family.</text>
</comment>
<dbReference type="Proteomes" id="UP001164305">
    <property type="component" value="Chromosome"/>
</dbReference>
<dbReference type="InterPro" id="IPR029069">
    <property type="entry name" value="HotDog_dom_sf"/>
</dbReference>
<reference evidence="4" key="1">
    <citation type="submission" date="2022-10" db="EMBL/GenBank/DDBJ databases">
        <title>Whole-Genome Sequencing of Brachybacterium huguangmaarense BRM-3, Isolated from Betula schmidtii.</title>
        <authorList>
            <person name="Haam D."/>
        </authorList>
    </citation>
    <scope>NUCLEOTIDE SEQUENCE</scope>
    <source>
        <strain evidence="4">BRM-3</strain>
    </source>
</reference>
<dbReference type="Gene3D" id="3.10.129.10">
    <property type="entry name" value="Hotdog Thioesterase"/>
    <property type="match status" value="1"/>
</dbReference>
<protein>
    <submittedName>
        <fullName evidence="4">Hotdog fold thioesterase</fullName>
    </submittedName>
</protein>
<keyword evidence="2" id="KW-0378">Hydrolase</keyword>
<dbReference type="InterPro" id="IPR003736">
    <property type="entry name" value="PAAI_dom"/>
</dbReference>
<feature type="domain" description="Thioesterase" evidence="3">
    <location>
        <begin position="49"/>
        <end position="127"/>
    </location>
</feature>
<accession>A0ABY6G017</accession>
<gene>
    <name evidence="4" type="ORF">BRM3_12555</name>
</gene>
<proteinExistence type="inferred from homology"/>
<dbReference type="NCBIfam" id="TIGR00369">
    <property type="entry name" value="unchar_dom_1"/>
    <property type="match status" value="1"/>
</dbReference>
<dbReference type="PANTHER" id="PTHR43240:SF5">
    <property type="entry name" value="1,4-DIHYDROXY-2-NAPHTHOYL-COA THIOESTERASE 1"/>
    <property type="match status" value="1"/>
</dbReference>
<evidence type="ECO:0000256" key="1">
    <source>
        <dbReference type="ARBA" id="ARBA00008324"/>
    </source>
</evidence>
<keyword evidence="5" id="KW-1185">Reference proteome</keyword>
<sequence>MDALPLSPDELRALMAGTLCERMGMELIALDADGGRMTMPVAGNTQPAGLLHGGATIALAETVASFAAIVLAREVHGEGAQAVGTHVSAVHHRSARSGTVTATGRAVHRGRRLATYQVEVADAEGTLLSTVMVSTMLLPPR</sequence>
<evidence type="ECO:0000256" key="2">
    <source>
        <dbReference type="ARBA" id="ARBA00022801"/>
    </source>
</evidence>
<name>A0ABY6G017_9MICO</name>
<dbReference type="EMBL" id="CP107020">
    <property type="protein sequence ID" value="UYG16425.1"/>
    <property type="molecule type" value="Genomic_DNA"/>
</dbReference>